<feature type="signal peptide" evidence="5">
    <location>
        <begin position="1"/>
        <end position="27"/>
    </location>
</feature>
<comment type="subcellular location">
    <subcellularLocation>
        <location evidence="1">Cell outer membrane</location>
    </subcellularLocation>
</comment>
<protein>
    <submittedName>
        <fullName evidence="7">Outer membrane protein OmpA-like peptidoglycan-associated protein</fullName>
    </submittedName>
</protein>
<evidence type="ECO:0000313" key="8">
    <source>
        <dbReference type="Proteomes" id="UP001185092"/>
    </source>
</evidence>
<dbReference type="InterPro" id="IPR011042">
    <property type="entry name" value="6-blade_b-propeller_TolB-like"/>
</dbReference>
<dbReference type="PANTHER" id="PTHR30329:SF21">
    <property type="entry name" value="LIPOPROTEIN YIAD-RELATED"/>
    <property type="match status" value="1"/>
</dbReference>
<organism evidence="7 8">
    <name type="scientific">Aureibacter tunicatorum</name>
    <dbReference type="NCBI Taxonomy" id="866807"/>
    <lineage>
        <taxon>Bacteria</taxon>
        <taxon>Pseudomonadati</taxon>
        <taxon>Bacteroidota</taxon>
        <taxon>Cytophagia</taxon>
        <taxon>Cytophagales</taxon>
        <taxon>Persicobacteraceae</taxon>
        <taxon>Aureibacter</taxon>
    </lineage>
</organism>
<evidence type="ECO:0000313" key="7">
    <source>
        <dbReference type="EMBL" id="MDR6239391.1"/>
    </source>
</evidence>
<gene>
    <name evidence="7" type="ORF">HNQ88_002428</name>
</gene>
<dbReference type="Pfam" id="PF00691">
    <property type="entry name" value="OmpA"/>
    <property type="match status" value="1"/>
</dbReference>
<evidence type="ECO:0000256" key="4">
    <source>
        <dbReference type="PROSITE-ProRule" id="PRU00473"/>
    </source>
</evidence>
<dbReference type="Gene3D" id="2.120.10.30">
    <property type="entry name" value="TolB, C-terminal domain"/>
    <property type="match status" value="1"/>
</dbReference>
<dbReference type="InterPro" id="IPR006690">
    <property type="entry name" value="OMPA-like_CS"/>
</dbReference>
<proteinExistence type="predicted"/>
<dbReference type="SUPFAM" id="SSF82171">
    <property type="entry name" value="DPP6 N-terminal domain-like"/>
    <property type="match status" value="1"/>
</dbReference>
<dbReference type="InterPro" id="IPR036737">
    <property type="entry name" value="OmpA-like_sf"/>
</dbReference>
<reference evidence="7" key="1">
    <citation type="submission" date="2023-07" db="EMBL/GenBank/DDBJ databases">
        <title>Genomic Encyclopedia of Type Strains, Phase IV (KMG-IV): sequencing the most valuable type-strain genomes for metagenomic binning, comparative biology and taxonomic classification.</title>
        <authorList>
            <person name="Goeker M."/>
        </authorList>
    </citation>
    <scope>NUCLEOTIDE SEQUENCE</scope>
    <source>
        <strain evidence="7">DSM 26174</strain>
    </source>
</reference>
<dbReference type="PRINTS" id="PR01021">
    <property type="entry name" value="OMPADOMAIN"/>
</dbReference>
<dbReference type="PANTHER" id="PTHR30329">
    <property type="entry name" value="STATOR ELEMENT OF FLAGELLAR MOTOR COMPLEX"/>
    <property type="match status" value="1"/>
</dbReference>
<dbReference type="PROSITE" id="PS51123">
    <property type="entry name" value="OMPA_2"/>
    <property type="match status" value="1"/>
</dbReference>
<dbReference type="InterPro" id="IPR006665">
    <property type="entry name" value="OmpA-like"/>
</dbReference>
<evidence type="ECO:0000256" key="3">
    <source>
        <dbReference type="ARBA" id="ARBA00023237"/>
    </source>
</evidence>
<keyword evidence="2 4" id="KW-0472">Membrane</keyword>
<evidence type="ECO:0000259" key="6">
    <source>
        <dbReference type="PROSITE" id="PS51123"/>
    </source>
</evidence>
<feature type="chain" id="PRO_5042146832" evidence="5">
    <location>
        <begin position="28"/>
        <end position="674"/>
    </location>
</feature>
<dbReference type="AlphaFoldDB" id="A0AAE3XKC4"/>
<dbReference type="SUPFAM" id="SSF103088">
    <property type="entry name" value="OmpA-like"/>
    <property type="match status" value="1"/>
</dbReference>
<sequence length="674" mass="78606">MNKTKCHLLFTLIIILFACLIHSPATAKNKHIENTQQQRYTSRPISKLLTFPYLQERSYYYNKKRLSKIEELFDKKDWEALYPKLYDYILEFGVENFYKDSHWLWRFAQLTEQFYSPQDAKDIYRLILKHHRNDLDLKPLIIEFDSLSQTEISQYVDLEYYYELVEFRKHIDTLRPPMGIRQNMGHYINSRKSEYGPSLNADNDIFIFTSKRNKKRVGMDEIVNEDIFYSRKFGDDWEEAHMLEGVNTLYNEGSACLSKDKQTLYFSRCDSPDGYGNCDLYVAKLQDDGSWGEIKNLGPNINSIAWDSQPSLSITEDTLFFASDRIGGFGMSDIYYSIKTPKGWSKAVNLGPVINTRNSEVSPFFHHKHNVLYFSSNGHYLNFGQFDIYKSRRLTNDLWDEPRNIGPLVNSQESEYYFTIDIDSKYIFYSKSIDQNNDNLDLYSFPLPMGAHPESYTQFSGRVTDDETGEAMSGIVSVIDLDEGVEVAPKFLDNEGRFSFDLIDKRNYLLIIQGEDFFRIEKIFNLDGDTEINEKTSSISRKIKFESIEFENGEANLTGSMYNDLQNIANFMLDHPTFKLKISGHTDSDGNEAFNLKLSQERADNIKDYLVSFGLINEKRIESKGHGSSKPIVNETSEENKKMNRRVEFEIYHPTGEELEEINNILPEENLEDW</sequence>
<dbReference type="Gene3D" id="3.30.1330.60">
    <property type="entry name" value="OmpA-like domain"/>
    <property type="match status" value="1"/>
</dbReference>
<keyword evidence="5" id="KW-0732">Signal</keyword>
<dbReference type="EMBL" id="JAVDQD010000002">
    <property type="protein sequence ID" value="MDR6239391.1"/>
    <property type="molecule type" value="Genomic_DNA"/>
</dbReference>
<dbReference type="CDD" id="cd07185">
    <property type="entry name" value="OmpA_C-like"/>
    <property type="match status" value="1"/>
</dbReference>
<evidence type="ECO:0000256" key="1">
    <source>
        <dbReference type="ARBA" id="ARBA00004442"/>
    </source>
</evidence>
<keyword evidence="8" id="KW-1185">Reference proteome</keyword>
<accession>A0AAE3XKC4</accession>
<dbReference type="Pfam" id="PF07676">
    <property type="entry name" value="PD40"/>
    <property type="match status" value="1"/>
</dbReference>
<dbReference type="InterPro" id="IPR011659">
    <property type="entry name" value="WD40"/>
</dbReference>
<dbReference type="PROSITE" id="PS01068">
    <property type="entry name" value="OMPA_1"/>
    <property type="match status" value="1"/>
</dbReference>
<dbReference type="Proteomes" id="UP001185092">
    <property type="component" value="Unassembled WGS sequence"/>
</dbReference>
<evidence type="ECO:0000256" key="2">
    <source>
        <dbReference type="ARBA" id="ARBA00023136"/>
    </source>
</evidence>
<dbReference type="GO" id="GO:0009279">
    <property type="term" value="C:cell outer membrane"/>
    <property type="evidence" value="ECO:0007669"/>
    <property type="project" value="UniProtKB-SubCell"/>
</dbReference>
<name>A0AAE3XKC4_9BACT</name>
<comment type="caution">
    <text evidence="7">The sequence shown here is derived from an EMBL/GenBank/DDBJ whole genome shotgun (WGS) entry which is preliminary data.</text>
</comment>
<dbReference type="PROSITE" id="PS51257">
    <property type="entry name" value="PROKAR_LIPOPROTEIN"/>
    <property type="match status" value="1"/>
</dbReference>
<dbReference type="InterPro" id="IPR006664">
    <property type="entry name" value="OMP_bac"/>
</dbReference>
<feature type="domain" description="OmpA-like" evidence="6">
    <location>
        <begin position="537"/>
        <end position="655"/>
    </location>
</feature>
<keyword evidence="3" id="KW-0998">Cell outer membrane</keyword>
<dbReference type="InterPro" id="IPR050330">
    <property type="entry name" value="Bact_OuterMem_StrucFunc"/>
</dbReference>
<dbReference type="RefSeq" id="WP_309939051.1">
    <property type="nucleotide sequence ID" value="NZ_AP025305.1"/>
</dbReference>
<evidence type="ECO:0000256" key="5">
    <source>
        <dbReference type="SAM" id="SignalP"/>
    </source>
</evidence>